<accession>A0A4R7C6T6</accession>
<organism evidence="14 15">
    <name type="scientific">Enterovirga rhinocerotis</name>
    <dbReference type="NCBI Taxonomy" id="1339210"/>
    <lineage>
        <taxon>Bacteria</taxon>
        <taxon>Pseudomonadati</taxon>
        <taxon>Pseudomonadota</taxon>
        <taxon>Alphaproteobacteria</taxon>
        <taxon>Hyphomicrobiales</taxon>
        <taxon>Methylobacteriaceae</taxon>
        <taxon>Enterovirga</taxon>
    </lineage>
</organism>
<comment type="pathway">
    <text evidence="3 12">Cofactor biosynthesis; tetrahydrofolate biosynthesis; 7,8-dihydrofolate from 2-amino-4-hydroxy-6-hydroxymethyl-7,8-dihydropteridine diphosphate and 4-aminobenzoate: step 1/2.</text>
</comment>
<dbReference type="EMBL" id="SNZR01000011">
    <property type="protein sequence ID" value="TDR93662.1"/>
    <property type="molecule type" value="Genomic_DNA"/>
</dbReference>
<dbReference type="PROSITE" id="PS00792">
    <property type="entry name" value="DHPS_1"/>
    <property type="match status" value="1"/>
</dbReference>
<comment type="catalytic activity">
    <reaction evidence="1">
        <text>(7,8-dihydropterin-6-yl)methyl diphosphate + 4-aminobenzoate = 7,8-dihydropteroate + diphosphate</text>
        <dbReference type="Rhea" id="RHEA:19949"/>
        <dbReference type="ChEBI" id="CHEBI:17836"/>
        <dbReference type="ChEBI" id="CHEBI:17839"/>
        <dbReference type="ChEBI" id="CHEBI:33019"/>
        <dbReference type="ChEBI" id="CHEBI:72950"/>
        <dbReference type="EC" id="2.5.1.15"/>
    </reaction>
</comment>
<reference evidence="14 15" key="1">
    <citation type="submission" date="2019-03" db="EMBL/GenBank/DDBJ databases">
        <title>Genomic Encyclopedia of Type Strains, Phase IV (KMG-IV): sequencing the most valuable type-strain genomes for metagenomic binning, comparative biology and taxonomic classification.</title>
        <authorList>
            <person name="Goeker M."/>
        </authorList>
    </citation>
    <scope>NUCLEOTIDE SEQUENCE [LARGE SCALE GENOMIC DNA]</scope>
    <source>
        <strain evidence="14 15">DSM 25903</strain>
    </source>
</reference>
<keyword evidence="10 12" id="KW-0289">Folate biosynthesis</keyword>
<dbReference type="UniPathway" id="UPA00077">
    <property type="reaction ID" value="UER00156"/>
</dbReference>
<sequence length="298" mass="31153">MIASPQALAGAAGSAMPLPPVLPEGLTGPGRRTLIMGVLNVTPDSFSDGGRFARRDDAIAQALRLEAEGAAIVDIGGESTRPGHAPVSAAQEIARVVPVIEAIAPRLAVAVSIDTYKAETARAALAAGARIVNDVWGLQRDPAIAEVAAEFGAPVVVMHNREAPDPSADVIDEFRRFFDISIGIARRAGIPDGHIILDPGIGFGKTPAQQIDALRRLPELCAFGFPVLVGASRKSILGRIADRETRPDERLHSSIAAHVLAASLGAAIVRVHDVGPHREALRVIDAVMHGSTALREPA</sequence>
<dbReference type="Gene3D" id="3.20.20.20">
    <property type="entry name" value="Dihydropteroate synthase-like"/>
    <property type="match status" value="1"/>
</dbReference>
<comment type="function">
    <text evidence="12">Catalyzes the condensation of para-aminobenzoate (pABA) with 6-hydroxymethyl-7,8-dihydropterin diphosphate (DHPt-PP) to form 7,8-dihydropteroate (H2Pte), the immediate precursor of folate derivatives.</text>
</comment>
<dbReference type="GO" id="GO:0004156">
    <property type="term" value="F:dihydropteroate synthase activity"/>
    <property type="evidence" value="ECO:0007669"/>
    <property type="project" value="UniProtKB-EC"/>
</dbReference>
<evidence type="ECO:0000313" key="14">
    <source>
        <dbReference type="EMBL" id="TDR93662.1"/>
    </source>
</evidence>
<keyword evidence="8 12" id="KW-0479">Metal-binding</keyword>
<dbReference type="CDD" id="cd00739">
    <property type="entry name" value="DHPS"/>
    <property type="match status" value="1"/>
</dbReference>
<dbReference type="InterPro" id="IPR006390">
    <property type="entry name" value="DHP_synth_dom"/>
</dbReference>
<evidence type="ECO:0000256" key="7">
    <source>
        <dbReference type="ARBA" id="ARBA00022679"/>
    </source>
</evidence>
<dbReference type="Pfam" id="PF00809">
    <property type="entry name" value="Pterin_bind"/>
    <property type="match status" value="1"/>
</dbReference>
<dbReference type="GO" id="GO:0005829">
    <property type="term" value="C:cytosol"/>
    <property type="evidence" value="ECO:0007669"/>
    <property type="project" value="TreeGrafter"/>
</dbReference>
<evidence type="ECO:0000256" key="9">
    <source>
        <dbReference type="ARBA" id="ARBA00022842"/>
    </source>
</evidence>
<comment type="similarity">
    <text evidence="4 12">Belongs to the DHPS family.</text>
</comment>
<evidence type="ECO:0000256" key="1">
    <source>
        <dbReference type="ARBA" id="ARBA00000012"/>
    </source>
</evidence>
<feature type="domain" description="Pterin-binding" evidence="13">
    <location>
        <begin position="33"/>
        <end position="282"/>
    </location>
</feature>
<proteinExistence type="inferred from homology"/>
<keyword evidence="7 12" id="KW-0808">Transferase</keyword>
<dbReference type="GO" id="GO:0046654">
    <property type="term" value="P:tetrahydrofolate biosynthetic process"/>
    <property type="evidence" value="ECO:0007669"/>
    <property type="project" value="UniProtKB-UniPathway"/>
</dbReference>
<dbReference type="PROSITE" id="PS00793">
    <property type="entry name" value="DHPS_2"/>
    <property type="match status" value="1"/>
</dbReference>
<dbReference type="InterPro" id="IPR000489">
    <property type="entry name" value="Pterin-binding_dom"/>
</dbReference>
<dbReference type="GO" id="GO:0046872">
    <property type="term" value="F:metal ion binding"/>
    <property type="evidence" value="ECO:0007669"/>
    <property type="project" value="UniProtKB-KW"/>
</dbReference>
<evidence type="ECO:0000256" key="6">
    <source>
        <dbReference type="ARBA" id="ARBA00016919"/>
    </source>
</evidence>
<evidence type="ECO:0000256" key="3">
    <source>
        <dbReference type="ARBA" id="ARBA00004763"/>
    </source>
</evidence>
<dbReference type="FunFam" id="3.20.20.20:FF:000006">
    <property type="entry name" value="Dihydropteroate synthase"/>
    <property type="match status" value="1"/>
</dbReference>
<dbReference type="GO" id="GO:0046656">
    <property type="term" value="P:folic acid biosynthetic process"/>
    <property type="evidence" value="ECO:0007669"/>
    <property type="project" value="UniProtKB-KW"/>
</dbReference>
<dbReference type="Proteomes" id="UP000295122">
    <property type="component" value="Unassembled WGS sequence"/>
</dbReference>
<evidence type="ECO:0000256" key="5">
    <source>
        <dbReference type="ARBA" id="ARBA00012458"/>
    </source>
</evidence>
<evidence type="ECO:0000256" key="4">
    <source>
        <dbReference type="ARBA" id="ARBA00009503"/>
    </source>
</evidence>
<gene>
    <name evidence="14" type="ORF">EV668_0927</name>
</gene>
<dbReference type="NCBIfam" id="TIGR01496">
    <property type="entry name" value="DHPS"/>
    <property type="match status" value="1"/>
</dbReference>
<dbReference type="PANTHER" id="PTHR20941">
    <property type="entry name" value="FOLATE SYNTHESIS PROTEINS"/>
    <property type="match status" value="1"/>
</dbReference>
<dbReference type="PANTHER" id="PTHR20941:SF1">
    <property type="entry name" value="FOLIC ACID SYNTHESIS PROTEIN FOL1"/>
    <property type="match status" value="1"/>
</dbReference>
<dbReference type="AlphaFoldDB" id="A0A4R7C6T6"/>
<dbReference type="EC" id="2.5.1.15" evidence="5 12"/>
<dbReference type="InterPro" id="IPR045031">
    <property type="entry name" value="DHP_synth-like"/>
</dbReference>
<evidence type="ECO:0000256" key="11">
    <source>
        <dbReference type="ARBA" id="ARBA00030193"/>
    </source>
</evidence>
<evidence type="ECO:0000259" key="13">
    <source>
        <dbReference type="PROSITE" id="PS50972"/>
    </source>
</evidence>
<evidence type="ECO:0000256" key="2">
    <source>
        <dbReference type="ARBA" id="ARBA00001946"/>
    </source>
</evidence>
<evidence type="ECO:0000313" key="15">
    <source>
        <dbReference type="Proteomes" id="UP000295122"/>
    </source>
</evidence>
<comment type="cofactor">
    <cofactor evidence="2 12">
        <name>Mg(2+)</name>
        <dbReference type="ChEBI" id="CHEBI:18420"/>
    </cofactor>
</comment>
<dbReference type="PROSITE" id="PS50972">
    <property type="entry name" value="PTERIN_BINDING"/>
    <property type="match status" value="1"/>
</dbReference>
<keyword evidence="9 12" id="KW-0460">Magnesium</keyword>
<evidence type="ECO:0000256" key="10">
    <source>
        <dbReference type="ARBA" id="ARBA00022909"/>
    </source>
</evidence>
<dbReference type="SUPFAM" id="SSF51717">
    <property type="entry name" value="Dihydropteroate synthetase-like"/>
    <property type="match status" value="1"/>
</dbReference>
<evidence type="ECO:0000256" key="8">
    <source>
        <dbReference type="ARBA" id="ARBA00022723"/>
    </source>
</evidence>
<dbReference type="OrthoDB" id="9811744at2"/>
<keyword evidence="15" id="KW-1185">Reference proteome</keyword>
<name>A0A4R7C6T6_9HYPH</name>
<evidence type="ECO:0000256" key="12">
    <source>
        <dbReference type="RuleBase" id="RU361205"/>
    </source>
</evidence>
<protein>
    <recommendedName>
        <fullName evidence="6 12">Dihydropteroate synthase</fullName>
        <shortName evidence="12">DHPS</shortName>
        <ecNumber evidence="5 12">2.5.1.15</ecNumber>
    </recommendedName>
    <alternativeName>
        <fullName evidence="11 12">Dihydropteroate pyrophosphorylase</fullName>
    </alternativeName>
</protein>
<comment type="caution">
    <text evidence="14">The sequence shown here is derived from an EMBL/GenBank/DDBJ whole genome shotgun (WGS) entry which is preliminary data.</text>
</comment>
<dbReference type="InterPro" id="IPR011005">
    <property type="entry name" value="Dihydropteroate_synth-like_sf"/>
</dbReference>